<comment type="caution">
    <text evidence="2">The sequence shown here is derived from an EMBL/GenBank/DDBJ whole genome shotgun (WGS) entry which is preliminary data.</text>
</comment>
<proteinExistence type="predicted"/>
<feature type="compositionally biased region" description="Basic and acidic residues" evidence="1">
    <location>
        <begin position="268"/>
        <end position="284"/>
    </location>
</feature>
<evidence type="ECO:0000313" key="2">
    <source>
        <dbReference type="EMBL" id="KAK7866999.1"/>
    </source>
</evidence>
<gene>
    <name evidence="2" type="ORF">R5R35_006864</name>
</gene>
<dbReference type="Proteomes" id="UP001378592">
    <property type="component" value="Unassembled WGS sequence"/>
</dbReference>
<feature type="compositionally biased region" description="Basic residues" evidence="1">
    <location>
        <begin position="130"/>
        <end position="151"/>
    </location>
</feature>
<dbReference type="EMBL" id="JAZDUA010000129">
    <property type="protein sequence ID" value="KAK7866999.1"/>
    <property type="molecule type" value="Genomic_DNA"/>
</dbReference>
<protein>
    <submittedName>
        <fullName evidence="2">Uncharacterized protein</fullName>
    </submittedName>
</protein>
<feature type="region of interest" description="Disordered" evidence="1">
    <location>
        <begin position="264"/>
        <end position="291"/>
    </location>
</feature>
<reference evidence="2 3" key="1">
    <citation type="submission" date="2024-03" db="EMBL/GenBank/DDBJ databases">
        <title>The genome assembly and annotation of the cricket Gryllus longicercus Weissman &amp; Gray.</title>
        <authorList>
            <person name="Szrajer S."/>
            <person name="Gray D."/>
            <person name="Ylla G."/>
        </authorList>
    </citation>
    <scope>NUCLEOTIDE SEQUENCE [LARGE SCALE GENOMIC DNA]</scope>
    <source>
        <strain evidence="2">DAG 2021-001</strain>
        <tissue evidence="2">Whole body minus gut</tissue>
    </source>
</reference>
<sequence length="291" mass="33818">MPKGVSVLLSSKYLDCQKTHRKTSGMFSDASDAMEVGSEKKLSSQGGESTEVSTEKKIFQKCSVVVKHPNEIYENYRSNSSLPESQEKDSEGEIKMVNVKSLNNSLNEKLPNADSESECEDMDVKKKKVLRKRAKKHKTYKKHKKGKKTRKDIHDKYELSSDSEHLDILGNDGNEKGGLKEFFHELQKQRDQFAAERLLVSSDSDLDIILTKYTEKRKKKEESERRIREENEENKENQCLRKNVNDEKQRKNWCRRQPLLMKFSENNISERRENGKPKMPKENRNNSVGED</sequence>
<organism evidence="2 3">
    <name type="scientific">Gryllus longicercus</name>
    <dbReference type="NCBI Taxonomy" id="2509291"/>
    <lineage>
        <taxon>Eukaryota</taxon>
        <taxon>Metazoa</taxon>
        <taxon>Ecdysozoa</taxon>
        <taxon>Arthropoda</taxon>
        <taxon>Hexapoda</taxon>
        <taxon>Insecta</taxon>
        <taxon>Pterygota</taxon>
        <taxon>Neoptera</taxon>
        <taxon>Polyneoptera</taxon>
        <taxon>Orthoptera</taxon>
        <taxon>Ensifera</taxon>
        <taxon>Gryllidea</taxon>
        <taxon>Grylloidea</taxon>
        <taxon>Gryllidae</taxon>
        <taxon>Gryllinae</taxon>
        <taxon>Gryllus</taxon>
    </lineage>
</organism>
<evidence type="ECO:0000313" key="3">
    <source>
        <dbReference type="Proteomes" id="UP001378592"/>
    </source>
</evidence>
<feature type="region of interest" description="Disordered" evidence="1">
    <location>
        <begin position="214"/>
        <end position="251"/>
    </location>
</feature>
<keyword evidence="3" id="KW-1185">Reference proteome</keyword>
<dbReference type="AlphaFoldDB" id="A0AAN9Z8U2"/>
<feature type="region of interest" description="Disordered" evidence="1">
    <location>
        <begin position="24"/>
        <end position="50"/>
    </location>
</feature>
<evidence type="ECO:0000256" key="1">
    <source>
        <dbReference type="SAM" id="MobiDB-lite"/>
    </source>
</evidence>
<feature type="region of interest" description="Disordered" evidence="1">
    <location>
        <begin position="130"/>
        <end position="155"/>
    </location>
</feature>
<name>A0AAN9Z8U2_9ORTH</name>
<accession>A0AAN9Z8U2</accession>
<feature type="compositionally biased region" description="Basic and acidic residues" evidence="1">
    <location>
        <begin position="220"/>
        <end position="250"/>
    </location>
</feature>
<feature type="region of interest" description="Disordered" evidence="1">
    <location>
        <begin position="105"/>
        <end position="124"/>
    </location>
</feature>